<dbReference type="SUPFAM" id="SSF47473">
    <property type="entry name" value="EF-hand"/>
    <property type="match status" value="2"/>
</dbReference>
<evidence type="ECO:0000256" key="1">
    <source>
        <dbReference type="ARBA" id="ARBA00022670"/>
    </source>
</evidence>
<keyword evidence="3" id="KW-0677">Repeat</keyword>
<dbReference type="SUPFAM" id="SSF49785">
    <property type="entry name" value="Galactose-binding domain-like"/>
    <property type="match status" value="1"/>
</dbReference>
<dbReference type="InterPro" id="IPR008979">
    <property type="entry name" value="Galactose-bd-like_sf"/>
</dbReference>
<dbReference type="PROSITE" id="PS00018">
    <property type="entry name" value="EF_HAND_1"/>
    <property type="match status" value="4"/>
</dbReference>
<dbReference type="GO" id="GO:0006508">
    <property type="term" value="P:proteolysis"/>
    <property type="evidence" value="ECO:0007669"/>
    <property type="project" value="UniProtKB-KW"/>
</dbReference>
<dbReference type="Gene3D" id="1.10.238.10">
    <property type="entry name" value="EF-hand"/>
    <property type="match status" value="2"/>
</dbReference>
<dbReference type="AlphaFoldDB" id="A0A5C5ZCH0"/>
<dbReference type="Proteomes" id="UP000315010">
    <property type="component" value="Unassembled WGS sequence"/>
</dbReference>
<reference evidence="8 9" key="1">
    <citation type="submission" date="2019-02" db="EMBL/GenBank/DDBJ databases">
        <title>Deep-cultivation of Planctomycetes and their phenomic and genomic characterization uncovers novel biology.</title>
        <authorList>
            <person name="Wiegand S."/>
            <person name="Jogler M."/>
            <person name="Boedeker C."/>
            <person name="Pinto D."/>
            <person name="Vollmers J."/>
            <person name="Rivas-Marin E."/>
            <person name="Kohn T."/>
            <person name="Peeters S.H."/>
            <person name="Heuer A."/>
            <person name="Rast P."/>
            <person name="Oberbeckmann S."/>
            <person name="Bunk B."/>
            <person name="Jeske O."/>
            <person name="Meyerdierks A."/>
            <person name="Storesund J.E."/>
            <person name="Kallscheuer N."/>
            <person name="Luecker S."/>
            <person name="Lage O.M."/>
            <person name="Pohl T."/>
            <person name="Merkel B.J."/>
            <person name="Hornburger P."/>
            <person name="Mueller R.-W."/>
            <person name="Bruemmer F."/>
            <person name="Labrenz M."/>
            <person name="Spormann A.M."/>
            <person name="Op Den Camp H."/>
            <person name="Overmann J."/>
            <person name="Amann R."/>
            <person name="Jetten M.S.M."/>
            <person name="Mascher T."/>
            <person name="Medema M.H."/>
            <person name="Devos D.P."/>
            <person name="Kaster A.-K."/>
            <person name="Ovreas L."/>
            <person name="Rohde M."/>
            <person name="Galperin M.Y."/>
            <person name="Jogler C."/>
        </authorList>
    </citation>
    <scope>NUCLEOTIDE SEQUENCE [LARGE SCALE GENOMIC DNA]</scope>
    <source>
        <strain evidence="8 9">CA13</strain>
    </source>
</reference>
<feature type="domain" description="P/Homo B" evidence="7">
    <location>
        <begin position="345"/>
        <end position="507"/>
    </location>
</feature>
<dbReference type="PANTHER" id="PTHR10827:SF98">
    <property type="entry name" value="45 KDA CALCIUM-BINDING PROTEIN"/>
    <property type="match status" value="1"/>
</dbReference>
<evidence type="ECO:0000256" key="4">
    <source>
        <dbReference type="ARBA" id="ARBA00022801"/>
    </source>
</evidence>
<evidence type="ECO:0000256" key="5">
    <source>
        <dbReference type="SAM" id="MobiDB-lite"/>
    </source>
</evidence>
<dbReference type="GO" id="GO:0004252">
    <property type="term" value="F:serine-type endopeptidase activity"/>
    <property type="evidence" value="ECO:0007669"/>
    <property type="project" value="InterPro"/>
</dbReference>
<dbReference type="OrthoDB" id="247802at2"/>
<gene>
    <name evidence="8" type="ORF">CA13_63190</name>
</gene>
<dbReference type="GO" id="GO:0005509">
    <property type="term" value="F:calcium ion binding"/>
    <property type="evidence" value="ECO:0007669"/>
    <property type="project" value="InterPro"/>
</dbReference>
<dbReference type="EMBL" id="SJPJ01000001">
    <property type="protein sequence ID" value="TWT84838.1"/>
    <property type="molecule type" value="Genomic_DNA"/>
</dbReference>
<organism evidence="8 9">
    <name type="scientific">Novipirellula herctigrandis</name>
    <dbReference type="NCBI Taxonomy" id="2527986"/>
    <lineage>
        <taxon>Bacteria</taxon>
        <taxon>Pseudomonadati</taxon>
        <taxon>Planctomycetota</taxon>
        <taxon>Planctomycetia</taxon>
        <taxon>Pirellulales</taxon>
        <taxon>Pirellulaceae</taxon>
        <taxon>Novipirellula</taxon>
    </lineage>
</organism>
<accession>A0A5C5ZCH0</accession>
<feature type="region of interest" description="Disordered" evidence="5">
    <location>
        <begin position="203"/>
        <end position="222"/>
    </location>
</feature>
<keyword evidence="9" id="KW-1185">Reference proteome</keyword>
<evidence type="ECO:0000259" key="7">
    <source>
        <dbReference type="PROSITE" id="PS51829"/>
    </source>
</evidence>
<dbReference type="Pfam" id="PF01483">
    <property type="entry name" value="P_proprotein"/>
    <property type="match status" value="1"/>
</dbReference>
<dbReference type="RefSeq" id="WP_146402736.1">
    <property type="nucleotide sequence ID" value="NZ_SJPJ01000001.1"/>
</dbReference>
<dbReference type="Pfam" id="PF13202">
    <property type="entry name" value="EF-hand_5"/>
    <property type="match status" value="3"/>
</dbReference>
<name>A0A5C5ZCH0_9BACT</name>
<dbReference type="PROSITE" id="PS51829">
    <property type="entry name" value="P_HOMO_B"/>
    <property type="match status" value="1"/>
</dbReference>
<evidence type="ECO:0000256" key="3">
    <source>
        <dbReference type="ARBA" id="ARBA00022737"/>
    </source>
</evidence>
<keyword evidence="2" id="KW-0479">Metal-binding</keyword>
<dbReference type="InterPro" id="IPR002884">
    <property type="entry name" value="P_dom"/>
</dbReference>
<feature type="domain" description="EF-hand" evidence="6">
    <location>
        <begin position="22"/>
        <end position="57"/>
    </location>
</feature>
<evidence type="ECO:0000313" key="9">
    <source>
        <dbReference type="Proteomes" id="UP000315010"/>
    </source>
</evidence>
<evidence type="ECO:0000259" key="6">
    <source>
        <dbReference type="PROSITE" id="PS50222"/>
    </source>
</evidence>
<dbReference type="PANTHER" id="PTHR10827">
    <property type="entry name" value="RETICULOCALBIN"/>
    <property type="match status" value="1"/>
</dbReference>
<proteinExistence type="predicted"/>
<keyword evidence="1" id="KW-0645">Protease</keyword>
<sequence>MSGSLRGSICAALICFTGSAVTAQSGLRDSLDRLDTNGNGLIEPNEVTPLARPYLERITRARRMSLDRPNPIDKLQEAARIYFALQNGVSRREVELGTQSGTVLPFGPDPGEPLVPDFGLAEIKYPYTEADLSEADRTLRRSDRNRDGFIDRQEARRADWTHRDPFEEDVDNDGRLSRLELGQRYARRRLLSGESDELIQKARRAGNDIRPSQPEQERRRDASQWFRMRGTGYRLTSDILGRFDLNKNGRLESHEVLTLGLPTTQIDVNLDGELSRDELHAFLTEIQTELGSEAEGIPGWFYELDVDEDGQVSMMEFTSEWSDERLQEFTSLDQNEDGLLTATEVSLSKAMVGGAYKNTTAEPLPPGRTIISEIEVTEDFLIGDLNLQLSITHSSVSSLDAFLTGPDGQRIELFTEIGGGDDNFDNTIFDDQSRYPVTKARPPYRGTFLPEGVAKRQPGLSAFNGKNIQGVWQLVIRGTRNERFGMLHNWSLIVRPMEELIGGVAPPPDNDGMTGEVSQMGSTLNALNRYPNAVPERNRNDSTRQNRIDYESVGRRFEQAVQSGKMTREQVNQAWREIKTQANGADRSLKELLGK</sequence>
<dbReference type="InterPro" id="IPR002048">
    <property type="entry name" value="EF_hand_dom"/>
</dbReference>
<dbReference type="Gene3D" id="2.60.120.260">
    <property type="entry name" value="Galactose-binding domain-like"/>
    <property type="match status" value="1"/>
</dbReference>
<dbReference type="PROSITE" id="PS50222">
    <property type="entry name" value="EF_HAND_2"/>
    <property type="match status" value="1"/>
</dbReference>
<protein>
    <submittedName>
        <fullName evidence="8">EF hand</fullName>
    </submittedName>
</protein>
<comment type="caution">
    <text evidence="8">The sequence shown here is derived from an EMBL/GenBank/DDBJ whole genome shotgun (WGS) entry which is preliminary data.</text>
</comment>
<evidence type="ECO:0000313" key="8">
    <source>
        <dbReference type="EMBL" id="TWT84838.1"/>
    </source>
</evidence>
<dbReference type="InterPro" id="IPR011992">
    <property type="entry name" value="EF-hand-dom_pair"/>
</dbReference>
<dbReference type="InterPro" id="IPR018247">
    <property type="entry name" value="EF_Hand_1_Ca_BS"/>
</dbReference>
<evidence type="ECO:0000256" key="2">
    <source>
        <dbReference type="ARBA" id="ARBA00022723"/>
    </source>
</evidence>
<keyword evidence="4" id="KW-0378">Hydrolase</keyword>